<dbReference type="Ensembl" id="ENSORLT00015025668.1">
    <property type="protein sequence ID" value="ENSORLP00015017266.1"/>
    <property type="gene ID" value="ENSORLG00015018289.1"/>
</dbReference>
<dbReference type="InterPro" id="IPR015425">
    <property type="entry name" value="FH2_Formin"/>
</dbReference>
<evidence type="ECO:0000313" key="3">
    <source>
        <dbReference type="Ensembl" id="ENSORLP00015017266.1"/>
    </source>
</evidence>
<sequence>MEKVLILKPRPSSSSSQREVASPLPLDAQKDQDPQASSAAPAIDDVVAAPPLPPPPPPPPLPPPPRLSLTSFGPGDVQKRSMKKLNWDTIPSQFVVGKLNVWTSKRPQRDLVLDIQTMEELFCHTDKEASLCSSRFRSLRRGNRIDPPSPGPQVRILDSKKSMNVGIFLRHFKRPVTEIVADIHQGNWLRFGANGLKELCKLLPDESEVKQLLSFSGKLSLLPEADQFMVQLVKVPSYEQRLKTMMVREEFFPFIEEVKDSVSVMTKAAQELLDCDDLHSVIRLVLKAGNYMNAGSYSANAIGFRMSSLLKLADTKANKPGMNLMHYVAKQAEDIDTELLTFPTQLPHIGRALRICKDEVIADFDAEVSKIEEVKRFSSKEPSLLKQMGTFLLRAEPKLADLERSLQELNALSDAVAEYFCEDPAAFKLEDCCSIFNSFCRRFETAVQENREREAMEQRHKRKESTRFAAKRRSTGSCTGAETVGDSVCLESSLRNLLSTVPSSFSRCRRNRQLPAGVLPAKGGSPPAERAVSTPRHSKASPEKKHAKLPKTDEQTAKQKNKDSEDVHENSRTVLHLQKRRSSLDGHLISGSCCHSEKRQDKPSTPVTPQPKTRDYFFVNDGDMGSPWTILSPVPSSQRTQHKRNLTPSTPSRKDLADGLWETDSSFQPRPPNRDVPSSPSNGFPHQRVSLHGPLSRSASTDEAQQSSASRSRLGHLFQRSMTQIPYSSCSRDANKREDGGGVEGSSGFISFFKRIGGRNKPGEPEEPKM</sequence>
<feature type="compositionally biased region" description="Basic and acidic residues" evidence="1">
    <location>
        <begin position="540"/>
        <end position="571"/>
    </location>
</feature>
<dbReference type="Gene3D" id="1.20.58.2220">
    <property type="entry name" value="Formin, FH2 domain"/>
    <property type="match status" value="1"/>
</dbReference>
<reference evidence="3" key="4">
    <citation type="submission" date="2025-09" db="UniProtKB">
        <authorList>
            <consortium name="Ensembl"/>
        </authorList>
    </citation>
    <scope>IDENTIFICATION</scope>
    <source>
        <strain evidence="3">HSOK</strain>
    </source>
</reference>
<dbReference type="SMART" id="SM00498">
    <property type="entry name" value="FH2"/>
    <property type="match status" value="1"/>
</dbReference>
<dbReference type="Pfam" id="PF02181">
    <property type="entry name" value="FH2"/>
    <property type="match status" value="1"/>
</dbReference>
<reference evidence="3 4" key="2">
    <citation type="submission" date="2017-04" db="EMBL/GenBank/DDBJ databases">
        <title>CpG methylation of centromeres and impact of large insertions on vertebrate speciation.</title>
        <authorList>
            <person name="Ichikawa K."/>
            <person name="Yoshimura J."/>
            <person name="Morishita S."/>
        </authorList>
    </citation>
    <scope>NUCLEOTIDE SEQUENCE</scope>
    <source>
        <strain evidence="3 4">HSOK</strain>
    </source>
</reference>
<evidence type="ECO:0000256" key="1">
    <source>
        <dbReference type="SAM" id="MobiDB-lite"/>
    </source>
</evidence>
<feature type="compositionally biased region" description="Pro residues" evidence="1">
    <location>
        <begin position="50"/>
        <end position="66"/>
    </location>
</feature>
<dbReference type="AlphaFoldDB" id="A0A3P9IB38"/>
<feature type="compositionally biased region" description="Polar residues" evidence="1">
    <location>
        <begin position="720"/>
        <end position="732"/>
    </location>
</feature>
<organism evidence="3 4">
    <name type="scientific">Oryzias latipes</name>
    <name type="common">Japanese rice fish</name>
    <name type="synonym">Japanese killifish</name>
    <dbReference type="NCBI Taxonomy" id="8090"/>
    <lineage>
        <taxon>Eukaryota</taxon>
        <taxon>Metazoa</taxon>
        <taxon>Chordata</taxon>
        <taxon>Craniata</taxon>
        <taxon>Vertebrata</taxon>
        <taxon>Euteleostomi</taxon>
        <taxon>Actinopterygii</taxon>
        <taxon>Neopterygii</taxon>
        <taxon>Teleostei</taxon>
        <taxon>Neoteleostei</taxon>
        <taxon>Acanthomorphata</taxon>
        <taxon>Ovalentaria</taxon>
        <taxon>Atherinomorphae</taxon>
        <taxon>Beloniformes</taxon>
        <taxon>Adrianichthyidae</taxon>
        <taxon>Oryziinae</taxon>
        <taxon>Oryzias</taxon>
    </lineage>
</organism>
<feature type="region of interest" description="Disordered" evidence="1">
    <location>
        <begin position="1"/>
        <end position="75"/>
    </location>
</feature>
<dbReference type="PANTHER" id="PTHR46345:SF7">
    <property type="entry name" value="FH2 DOMAIN CONTAINING 3-RELATED"/>
    <property type="match status" value="1"/>
</dbReference>
<feature type="region of interest" description="Disordered" evidence="1">
    <location>
        <begin position="516"/>
        <end position="770"/>
    </location>
</feature>
<reference evidence="3" key="3">
    <citation type="submission" date="2025-08" db="UniProtKB">
        <authorList>
            <consortium name="Ensembl"/>
        </authorList>
    </citation>
    <scope>IDENTIFICATION</scope>
    <source>
        <strain evidence="3">HSOK</strain>
    </source>
</reference>
<dbReference type="Proteomes" id="UP000265200">
    <property type="component" value="Chromosome 14"/>
</dbReference>
<evidence type="ECO:0000259" key="2">
    <source>
        <dbReference type="PROSITE" id="PS51444"/>
    </source>
</evidence>
<feature type="domain" description="FH2" evidence="2">
    <location>
        <begin position="72"/>
        <end position="469"/>
    </location>
</feature>
<feature type="compositionally biased region" description="Polar residues" evidence="1">
    <location>
        <begin position="697"/>
        <end position="711"/>
    </location>
</feature>
<protein>
    <submittedName>
        <fullName evidence="3">FH2 domain containing 3</fullName>
    </submittedName>
</protein>
<proteinExistence type="predicted"/>
<evidence type="ECO:0000313" key="4">
    <source>
        <dbReference type="Proteomes" id="UP000265200"/>
    </source>
</evidence>
<dbReference type="PANTHER" id="PTHR46345">
    <property type="entry name" value="INVERTED FORMIN-2"/>
    <property type="match status" value="1"/>
</dbReference>
<dbReference type="InterPro" id="IPR042201">
    <property type="entry name" value="FH2_Formin_sf"/>
</dbReference>
<feature type="compositionally biased region" description="Basic residues" evidence="1">
    <location>
        <begin position="459"/>
        <end position="474"/>
    </location>
</feature>
<feature type="compositionally biased region" description="Basic and acidic residues" evidence="1">
    <location>
        <begin position="761"/>
        <end position="770"/>
    </location>
</feature>
<feature type="region of interest" description="Disordered" evidence="1">
    <location>
        <begin position="451"/>
        <end position="480"/>
    </location>
</feature>
<dbReference type="SUPFAM" id="SSF101447">
    <property type="entry name" value="Formin homology 2 domain (FH2 domain)"/>
    <property type="match status" value="1"/>
</dbReference>
<reference key="1">
    <citation type="journal article" date="2007" name="Nature">
        <title>The medaka draft genome and insights into vertebrate genome evolution.</title>
        <authorList>
            <person name="Kasahara M."/>
            <person name="Naruse K."/>
            <person name="Sasaki S."/>
            <person name="Nakatani Y."/>
            <person name="Qu W."/>
            <person name="Ahsan B."/>
            <person name="Yamada T."/>
            <person name="Nagayasu Y."/>
            <person name="Doi K."/>
            <person name="Kasai Y."/>
            <person name="Jindo T."/>
            <person name="Kobayashi D."/>
            <person name="Shimada A."/>
            <person name="Toyoda A."/>
            <person name="Kuroki Y."/>
            <person name="Fujiyama A."/>
            <person name="Sasaki T."/>
            <person name="Shimizu A."/>
            <person name="Asakawa S."/>
            <person name="Shimizu N."/>
            <person name="Hashimoto S."/>
            <person name="Yang J."/>
            <person name="Lee Y."/>
            <person name="Matsushima K."/>
            <person name="Sugano S."/>
            <person name="Sakaizumi M."/>
            <person name="Narita T."/>
            <person name="Ohishi K."/>
            <person name="Haga S."/>
            <person name="Ohta F."/>
            <person name="Nomoto H."/>
            <person name="Nogata K."/>
            <person name="Morishita T."/>
            <person name="Endo T."/>
            <person name="Shin-I T."/>
            <person name="Takeda H."/>
            <person name="Morishita S."/>
            <person name="Kohara Y."/>
        </authorList>
    </citation>
    <scope>NUCLEOTIDE SEQUENCE [LARGE SCALE GENOMIC DNA]</scope>
    <source>
        <strain>Hd-rR</strain>
    </source>
</reference>
<accession>A0A3P9IB38</accession>
<dbReference type="PROSITE" id="PS51444">
    <property type="entry name" value="FH2"/>
    <property type="match status" value="1"/>
</dbReference>
<name>A0A3P9IB38_ORYLA</name>